<dbReference type="AlphaFoldDB" id="A0AAV4S3B7"/>
<dbReference type="SUPFAM" id="SSF52058">
    <property type="entry name" value="L domain-like"/>
    <property type="match status" value="1"/>
</dbReference>
<comment type="caution">
    <text evidence="1">The sequence shown here is derived from an EMBL/GenBank/DDBJ whole genome shotgun (WGS) entry which is preliminary data.</text>
</comment>
<dbReference type="EMBL" id="BPLR01008767">
    <property type="protein sequence ID" value="GIY27071.1"/>
    <property type="molecule type" value="Genomic_DNA"/>
</dbReference>
<proteinExistence type="predicted"/>
<protein>
    <submittedName>
        <fullName evidence="1">Uncharacterized protein</fullName>
    </submittedName>
</protein>
<organism evidence="1 2">
    <name type="scientific">Caerostris extrusa</name>
    <name type="common">Bark spider</name>
    <name type="synonym">Caerostris bankana</name>
    <dbReference type="NCBI Taxonomy" id="172846"/>
    <lineage>
        <taxon>Eukaryota</taxon>
        <taxon>Metazoa</taxon>
        <taxon>Ecdysozoa</taxon>
        <taxon>Arthropoda</taxon>
        <taxon>Chelicerata</taxon>
        <taxon>Arachnida</taxon>
        <taxon>Araneae</taxon>
        <taxon>Araneomorphae</taxon>
        <taxon>Entelegynae</taxon>
        <taxon>Araneoidea</taxon>
        <taxon>Araneidae</taxon>
        <taxon>Caerostris</taxon>
    </lineage>
</organism>
<evidence type="ECO:0000313" key="2">
    <source>
        <dbReference type="Proteomes" id="UP001054945"/>
    </source>
</evidence>
<name>A0AAV4S3B7_CAEEX</name>
<sequence length="149" mass="17005">MKKKRKLKTENEEKPTEIQISTLRYYICKFVNVDSVGLPILRFCSVLADGTLYEVNTAYDIELSENSFLPRGFLKSLNVFRLVVDDPHLQGFEEGAFQGVIQLKHFDVRSSSVTKVPDFRVILDSVHTIHIDNSRLTALTRATCKICHS</sequence>
<reference evidence="1 2" key="1">
    <citation type="submission" date="2021-06" db="EMBL/GenBank/DDBJ databases">
        <title>Caerostris extrusa draft genome.</title>
        <authorList>
            <person name="Kono N."/>
            <person name="Arakawa K."/>
        </authorList>
    </citation>
    <scope>NUCLEOTIDE SEQUENCE [LARGE SCALE GENOMIC DNA]</scope>
</reference>
<evidence type="ECO:0000313" key="1">
    <source>
        <dbReference type="EMBL" id="GIY27071.1"/>
    </source>
</evidence>
<keyword evidence="2" id="KW-1185">Reference proteome</keyword>
<gene>
    <name evidence="1" type="primary">AVEN_203886_1</name>
    <name evidence="1" type="ORF">CEXT_30641</name>
</gene>
<dbReference type="Proteomes" id="UP001054945">
    <property type="component" value="Unassembled WGS sequence"/>
</dbReference>
<accession>A0AAV4S3B7</accession>